<protein>
    <recommendedName>
        <fullName evidence="5">Dephospho-CoA kinase</fullName>
    </recommendedName>
</protein>
<evidence type="ECO:0000256" key="2">
    <source>
        <dbReference type="ARBA" id="ARBA00022840"/>
    </source>
</evidence>
<gene>
    <name evidence="3" type="ORF">C4B25_03425</name>
</gene>
<proteinExistence type="predicted"/>
<dbReference type="GO" id="GO:0015937">
    <property type="term" value="P:coenzyme A biosynthetic process"/>
    <property type="evidence" value="ECO:0007669"/>
    <property type="project" value="InterPro"/>
</dbReference>
<dbReference type="GO" id="GO:0005524">
    <property type="term" value="F:ATP binding"/>
    <property type="evidence" value="ECO:0007669"/>
    <property type="project" value="UniProtKB-KW"/>
</dbReference>
<name>A0A4R0XMF2_9MOLU</name>
<reference evidence="3 4" key="1">
    <citation type="submission" date="2018-02" db="EMBL/GenBank/DDBJ databases">
        <title>Mycoplasma marinum and Mycoplasma todarodis sp. nov., moderately halophilic and psychrotolerant mycoplasmas isolated from cephalopods.</title>
        <authorList>
            <person name="Viver T."/>
        </authorList>
    </citation>
    <scope>NUCLEOTIDE SEQUENCE [LARGE SCALE GENOMIC DNA]</scope>
    <source>
        <strain evidence="3 4">5H</strain>
    </source>
</reference>
<dbReference type="EMBL" id="PSZP01000029">
    <property type="protein sequence ID" value="TCG10632.1"/>
    <property type="molecule type" value="Genomic_DNA"/>
</dbReference>
<dbReference type="OrthoDB" id="399073at2"/>
<dbReference type="Gene3D" id="3.40.50.300">
    <property type="entry name" value="P-loop containing nucleotide triphosphate hydrolases"/>
    <property type="match status" value="1"/>
</dbReference>
<dbReference type="Proteomes" id="UP000291072">
    <property type="component" value="Unassembled WGS sequence"/>
</dbReference>
<evidence type="ECO:0000256" key="1">
    <source>
        <dbReference type="ARBA" id="ARBA00022741"/>
    </source>
</evidence>
<evidence type="ECO:0000313" key="4">
    <source>
        <dbReference type="Proteomes" id="UP000291072"/>
    </source>
</evidence>
<keyword evidence="4" id="KW-1185">Reference proteome</keyword>
<keyword evidence="1" id="KW-0547">Nucleotide-binding</keyword>
<keyword evidence="2" id="KW-0067">ATP-binding</keyword>
<dbReference type="Pfam" id="PF01121">
    <property type="entry name" value="CoaE"/>
    <property type="match status" value="1"/>
</dbReference>
<evidence type="ECO:0008006" key="5">
    <source>
        <dbReference type="Google" id="ProtNLM"/>
    </source>
</evidence>
<dbReference type="GO" id="GO:0004140">
    <property type="term" value="F:dephospho-CoA kinase activity"/>
    <property type="evidence" value="ECO:0007669"/>
    <property type="project" value="InterPro"/>
</dbReference>
<evidence type="ECO:0000313" key="3">
    <source>
        <dbReference type="EMBL" id="TCG10632.1"/>
    </source>
</evidence>
<sequence>MKAIIGNPNVGKTTFLNKLRENGYSTYETDAWVSKQYNNNESNVFKGLVNEFGVNIISDNKISKNALKKLINEDFSNLKKIEMIVHPFIYQHLEQNKYDFVEIPILKWSPVNFVDLFDMVINLVDKPHQNEIYNVDNFSDTLIDTNKRGFRSLDTVDIYAKNVKNIEEFLKKYSILSR</sequence>
<comment type="caution">
    <text evidence="3">The sequence shown here is derived from an EMBL/GenBank/DDBJ whole genome shotgun (WGS) entry which is preliminary data.</text>
</comment>
<dbReference type="InterPro" id="IPR027417">
    <property type="entry name" value="P-loop_NTPase"/>
</dbReference>
<dbReference type="RefSeq" id="WP_131613647.1">
    <property type="nucleotide sequence ID" value="NZ_PSZP01000029.1"/>
</dbReference>
<organism evidence="3 4">
    <name type="scientific">Mycoplasma todarodis</name>
    <dbReference type="NCBI Taxonomy" id="1937191"/>
    <lineage>
        <taxon>Bacteria</taxon>
        <taxon>Bacillati</taxon>
        <taxon>Mycoplasmatota</taxon>
        <taxon>Mollicutes</taxon>
        <taxon>Mycoplasmataceae</taxon>
        <taxon>Mycoplasma</taxon>
    </lineage>
</organism>
<dbReference type="InterPro" id="IPR001977">
    <property type="entry name" value="Depp_CoAkinase"/>
</dbReference>
<accession>A0A4R0XMF2</accession>
<dbReference type="SUPFAM" id="SSF52540">
    <property type="entry name" value="P-loop containing nucleoside triphosphate hydrolases"/>
    <property type="match status" value="1"/>
</dbReference>
<dbReference type="AlphaFoldDB" id="A0A4R0XMF2"/>